<dbReference type="AlphaFoldDB" id="C5LC90"/>
<reference evidence="1 2" key="1">
    <citation type="submission" date="2008-07" db="EMBL/GenBank/DDBJ databases">
        <authorList>
            <person name="El-Sayed N."/>
            <person name="Caler E."/>
            <person name="Inman J."/>
            <person name="Amedeo P."/>
            <person name="Hass B."/>
            <person name="Wortman J."/>
        </authorList>
    </citation>
    <scope>NUCLEOTIDE SEQUENCE [LARGE SCALE GENOMIC DNA]</scope>
    <source>
        <strain evidence="2">ATCC 50983 / TXsc</strain>
    </source>
</reference>
<accession>C5LC90</accession>
<dbReference type="Proteomes" id="UP000007800">
    <property type="component" value="Unassembled WGS sequence"/>
</dbReference>
<dbReference type="EMBL" id="GG680918">
    <property type="protein sequence ID" value="EER05573.1"/>
    <property type="molecule type" value="Genomic_DNA"/>
</dbReference>
<proteinExistence type="predicted"/>
<dbReference type="RefSeq" id="XP_002773757.1">
    <property type="nucleotide sequence ID" value="XM_002773711.1"/>
</dbReference>
<dbReference type="SUPFAM" id="SSF56112">
    <property type="entry name" value="Protein kinase-like (PK-like)"/>
    <property type="match status" value="1"/>
</dbReference>
<evidence type="ECO:0000313" key="1">
    <source>
        <dbReference type="EMBL" id="EER05573.1"/>
    </source>
</evidence>
<sequence length="213" mass="23633">MYPSNGGEKKLLVKVVRSPDYEVETITATTEVLPNLLNDPRCSVPFCIIDVVYYEDDVEDCDGGDGAREQPVVVYHIHVSRFESQCTVPLSDLLMKWWFSSSTVSDIVRLCQAFGSFLAAFHRDYPQLNHGDMNPTNILVGTNTTVLSEGSMDPPAEYKFVLVDCGGMDIDPSSGGSVADMETFRRAIEEMGILYGGQFVALTWRSVLDGYHL</sequence>
<dbReference type="InParanoid" id="C5LC90"/>
<dbReference type="Gene3D" id="1.10.510.10">
    <property type="entry name" value="Transferase(Phosphotransferase) domain 1"/>
    <property type="match status" value="1"/>
</dbReference>
<dbReference type="OrthoDB" id="424090at2759"/>
<organism evidence="2">
    <name type="scientific">Perkinsus marinus (strain ATCC 50983 / TXsc)</name>
    <dbReference type="NCBI Taxonomy" id="423536"/>
    <lineage>
        <taxon>Eukaryota</taxon>
        <taxon>Sar</taxon>
        <taxon>Alveolata</taxon>
        <taxon>Perkinsozoa</taxon>
        <taxon>Perkinsea</taxon>
        <taxon>Perkinsida</taxon>
        <taxon>Perkinsidae</taxon>
        <taxon>Perkinsus</taxon>
    </lineage>
</organism>
<evidence type="ECO:0000313" key="2">
    <source>
        <dbReference type="Proteomes" id="UP000007800"/>
    </source>
</evidence>
<dbReference type="InterPro" id="IPR011009">
    <property type="entry name" value="Kinase-like_dom_sf"/>
</dbReference>
<keyword evidence="2" id="KW-1185">Reference proteome</keyword>
<name>C5LC90_PERM5</name>
<dbReference type="GeneID" id="9042323"/>
<gene>
    <name evidence="1" type="ORF">Pmar_PMAR011604</name>
</gene>
<protein>
    <recommendedName>
        <fullName evidence="3">Protein kinase domain-containing protein</fullName>
    </recommendedName>
</protein>
<evidence type="ECO:0008006" key="3">
    <source>
        <dbReference type="Google" id="ProtNLM"/>
    </source>
</evidence>